<keyword evidence="3" id="KW-0813">Transport</keyword>
<keyword evidence="7" id="KW-0479">Metal-binding</keyword>
<dbReference type="RefSeq" id="WP_064038892.1">
    <property type="nucleotide sequence ID" value="NZ_LUUH01000111.1"/>
</dbReference>
<dbReference type="GO" id="GO:0005886">
    <property type="term" value="C:plasma membrane"/>
    <property type="evidence" value="ECO:0007669"/>
    <property type="project" value="UniProtKB-SubCell"/>
</dbReference>
<evidence type="ECO:0000256" key="7">
    <source>
        <dbReference type="ARBA" id="ARBA00022723"/>
    </source>
</evidence>
<dbReference type="PANTHER" id="PTHR30529">
    <property type="entry name" value="CYTOCHROME B561"/>
    <property type="match status" value="1"/>
</dbReference>
<feature type="transmembrane region" description="Helical" evidence="13">
    <location>
        <begin position="50"/>
        <end position="71"/>
    </location>
</feature>
<dbReference type="GO" id="GO:0046872">
    <property type="term" value="F:metal ion binding"/>
    <property type="evidence" value="ECO:0007669"/>
    <property type="project" value="UniProtKB-KW"/>
</dbReference>
<evidence type="ECO:0000256" key="4">
    <source>
        <dbReference type="ARBA" id="ARBA00022475"/>
    </source>
</evidence>
<dbReference type="InterPro" id="IPR052168">
    <property type="entry name" value="Cytochrome_b561_oxidase"/>
</dbReference>
<evidence type="ECO:0000256" key="2">
    <source>
        <dbReference type="ARBA" id="ARBA00004651"/>
    </source>
</evidence>
<evidence type="ECO:0000256" key="12">
    <source>
        <dbReference type="ARBA" id="ARBA00037975"/>
    </source>
</evidence>
<keyword evidence="6 13" id="KW-0812">Transmembrane</keyword>
<dbReference type="PANTHER" id="PTHR30529:SF3">
    <property type="entry name" value="CYTOCHROME B561 HOMOLOG 1"/>
    <property type="match status" value="1"/>
</dbReference>
<keyword evidence="5" id="KW-0349">Heme</keyword>
<dbReference type="InterPro" id="IPR016174">
    <property type="entry name" value="Di-haem_cyt_TM"/>
</dbReference>
<keyword evidence="9 13" id="KW-1133">Transmembrane helix</keyword>
<dbReference type="AlphaFoldDB" id="A0A177LSR9"/>
<dbReference type="Pfam" id="PF01292">
    <property type="entry name" value="Ni_hydr_CYTB"/>
    <property type="match status" value="1"/>
</dbReference>
<evidence type="ECO:0000256" key="5">
    <source>
        <dbReference type="ARBA" id="ARBA00022617"/>
    </source>
</evidence>
<accession>A0A177LSR9</accession>
<evidence type="ECO:0000256" key="11">
    <source>
        <dbReference type="ARBA" id="ARBA00023136"/>
    </source>
</evidence>
<name>A0A177LSR9_METMH</name>
<comment type="cofactor">
    <cofactor evidence="1">
        <name>heme b</name>
        <dbReference type="ChEBI" id="CHEBI:60344"/>
    </cofactor>
</comment>
<proteinExistence type="inferred from homology"/>
<feature type="transmembrane region" description="Helical" evidence="13">
    <location>
        <begin position="92"/>
        <end position="112"/>
    </location>
</feature>
<feature type="transmembrane region" description="Helical" evidence="13">
    <location>
        <begin position="149"/>
        <end position="167"/>
    </location>
</feature>
<dbReference type="EMBL" id="LUUH01000111">
    <property type="protein sequence ID" value="OAH96545.1"/>
    <property type="molecule type" value="Genomic_DNA"/>
</dbReference>
<dbReference type="InterPro" id="IPR011577">
    <property type="entry name" value="Cyt_b561_bac/Ni-Hgenase"/>
</dbReference>
<dbReference type="Proteomes" id="UP000077763">
    <property type="component" value="Unassembled WGS sequence"/>
</dbReference>
<evidence type="ECO:0000256" key="10">
    <source>
        <dbReference type="ARBA" id="ARBA00023004"/>
    </source>
</evidence>
<evidence type="ECO:0000313" key="16">
    <source>
        <dbReference type="Proteomes" id="UP000077763"/>
    </source>
</evidence>
<evidence type="ECO:0000256" key="6">
    <source>
        <dbReference type="ARBA" id="ARBA00022692"/>
    </source>
</evidence>
<dbReference type="GO" id="GO:0020037">
    <property type="term" value="F:heme binding"/>
    <property type="evidence" value="ECO:0007669"/>
    <property type="project" value="TreeGrafter"/>
</dbReference>
<comment type="caution">
    <text evidence="15">The sequence shown here is derived from an EMBL/GenBank/DDBJ whole genome shotgun (WGS) entry which is preliminary data.</text>
</comment>
<dbReference type="GO" id="GO:0022904">
    <property type="term" value="P:respiratory electron transport chain"/>
    <property type="evidence" value="ECO:0007669"/>
    <property type="project" value="InterPro"/>
</dbReference>
<evidence type="ECO:0000256" key="1">
    <source>
        <dbReference type="ARBA" id="ARBA00001970"/>
    </source>
</evidence>
<evidence type="ECO:0000256" key="8">
    <source>
        <dbReference type="ARBA" id="ARBA00022982"/>
    </source>
</evidence>
<feature type="domain" description="Cytochrome b561 bacterial/Ni-hydrogenase" evidence="14">
    <location>
        <begin position="9"/>
        <end position="179"/>
    </location>
</feature>
<evidence type="ECO:0000256" key="3">
    <source>
        <dbReference type="ARBA" id="ARBA00022448"/>
    </source>
</evidence>
<organism evidence="15 16">
    <name type="scientific">Methylomonas methanica</name>
    <dbReference type="NCBI Taxonomy" id="421"/>
    <lineage>
        <taxon>Bacteria</taxon>
        <taxon>Pseudomonadati</taxon>
        <taxon>Pseudomonadota</taxon>
        <taxon>Gammaproteobacteria</taxon>
        <taxon>Methylococcales</taxon>
        <taxon>Methylococcaceae</taxon>
        <taxon>Methylomonas</taxon>
    </lineage>
</organism>
<comment type="subcellular location">
    <subcellularLocation>
        <location evidence="2">Cell membrane</location>
        <topology evidence="2">Multi-pass membrane protein</topology>
    </subcellularLocation>
</comment>
<reference evidence="15 16" key="1">
    <citation type="submission" date="2016-03" db="EMBL/GenBank/DDBJ databases">
        <authorList>
            <person name="Ploux O."/>
        </authorList>
    </citation>
    <scope>NUCLEOTIDE SEQUENCE [LARGE SCALE GENOMIC DNA]</scope>
    <source>
        <strain evidence="15 16">R-45371</strain>
    </source>
</reference>
<feature type="transmembrane region" description="Helical" evidence="13">
    <location>
        <begin position="12"/>
        <end position="30"/>
    </location>
</feature>
<evidence type="ECO:0000256" key="13">
    <source>
        <dbReference type="SAM" id="Phobius"/>
    </source>
</evidence>
<keyword evidence="10" id="KW-0408">Iron</keyword>
<sequence length="190" mass="21784">MKWLNNTERYGTLSMALHWIIVLLFVAIYASIELRELFPKGSEPREAMKAWHFMLGLSLLVLIGPRLWFMFQGRFPAIQPEPPRWQKLLGRSMHLTLYALMIVMPLSGWLLLSAEAKPIPFFGLQLPALIGESKSVAELIEDFHETIGTLGYFLIGLHSAAALYHHYMLRDNTLRRMLPKCCTTSTDLPE</sequence>
<keyword evidence="11 13" id="KW-0472">Membrane</keyword>
<dbReference type="GO" id="GO:0009055">
    <property type="term" value="F:electron transfer activity"/>
    <property type="evidence" value="ECO:0007669"/>
    <property type="project" value="InterPro"/>
</dbReference>
<keyword evidence="8" id="KW-0249">Electron transport</keyword>
<dbReference type="SUPFAM" id="SSF81342">
    <property type="entry name" value="Transmembrane di-heme cytochromes"/>
    <property type="match status" value="1"/>
</dbReference>
<keyword evidence="4" id="KW-1003">Cell membrane</keyword>
<comment type="similarity">
    <text evidence="12">Belongs to the cytochrome b561 family.</text>
</comment>
<evidence type="ECO:0000259" key="14">
    <source>
        <dbReference type="Pfam" id="PF01292"/>
    </source>
</evidence>
<protein>
    <submittedName>
        <fullName evidence="15">Cytochrome B</fullName>
    </submittedName>
</protein>
<evidence type="ECO:0000313" key="15">
    <source>
        <dbReference type="EMBL" id="OAH96545.1"/>
    </source>
</evidence>
<evidence type="ECO:0000256" key="9">
    <source>
        <dbReference type="ARBA" id="ARBA00022989"/>
    </source>
</evidence>
<gene>
    <name evidence="15" type="ORF">A1353_24000</name>
</gene>